<comment type="caution">
    <text evidence="3">The sequence shown here is derived from an EMBL/GenBank/DDBJ whole genome shotgun (WGS) entry which is preliminary data.</text>
</comment>
<evidence type="ECO:0000256" key="2">
    <source>
        <dbReference type="SAM" id="SignalP"/>
    </source>
</evidence>
<feature type="compositionally biased region" description="Basic residues" evidence="1">
    <location>
        <begin position="141"/>
        <end position="153"/>
    </location>
</feature>
<name>A0A8H3IYJ3_9LECA</name>
<keyword evidence="4" id="KW-1185">Reference proteome</keyword>
<dbReference type="EMBL" id="CAJPDT010000075">
    <property type="protein sequence ID" value="CAF9934190.1"/>
    <property type="molecule type" value="Genomic_DNA"/>
</dbReference>
<feature type="chain" id="PRO_5034995018" evidence="2">
    <location>
        <begin position="21"/>
        <end position="273"/>
    </location>
</feature>
<sequence length="273" mass="30954">MPRLRSFLVALTLLPSVSLAVAPAQVPPNGKAQGFISNLDNLYPPPTGDWLTSTMCYCHSPVHAKEDDEYEKAHIFQHEYYNYHSDATFVVDHMCLARAGSEGNLCNRPNVGGDNNDWFLEDPFVCKKFPRTEEEKTKQGNSKRRTRRGKRNAPHYPISPTCVHNCDPGPFGPDPADKSSHPDYDKVCFAVTDDFYGPNEMELKFNKQRRKSGKPGQQGRVKTEFAEVQGYCEDMCQRTFNLPADMKLSEKRADGGSRQFLYTDLDDMCDHCK</sequence>
<keyword evidence="2" id="KW-0732">Signal</keyword>
<feature type="region of interest" description="Disordered" evidence="1">
    <location>
        <begin position="131"/>
        <end position="161"/>
    </location>
</feature>
<dbReference type="AlphaFoldDB" id="A0A8H3IYJ3"/>
<evidence type="ECO:0000313" key="4">
    <source>
        <dbReference type="Proteomes" id="UP000664534"/>
    </source>
</evidence>
<reference evidence="3" key="1">
    <citation type="submission" date="2021-03" db="EMBL/GenBank/DDBJ databases">
        <authorList>
            <person name="Tagirdzhanova G."/>
        </authorList>
    </citation>
    <scope>NUCLEOTIDE SEQUENCE</scope>
</reference>
<evidence type="ECO:0000256" key="1">
    <source>
        <dbReference type="SAM" id="MobiDB-lite"/>
    </source>
</evidence>
<accession>A0A8H3IYJ3</accession>
<organism evidence="3 4">
    <name type="scientific">Imshaugia aleurites</name>
    <dbReference type="NCBI Taxonomy" id="172621"/>
    <lineage>
        <taxon>Eukaryota</taxon>
        <taxon>Fungi</taxon>
        <taxon>Dikarya</taxon>
        <taxon>Ascomycota</taxon>
        <taxon>Pezizomycotina</taxon>
        <taxon>Lecanoromycetes</taxon>
        <taxon>OSLEUM clade</taxon>
        <taxon>Lecanoromycetidae</taxon>
        <taxon>Lecanorales</taxon>
        <taxon>Lecanorineae</taxon>
        <taxon>Parmeliaceae</taxon>
        <taxon>Imshaugia</taxon>
    </lineage>
</organism>
<dbReference type="Proteomes" id="UP000664534">
    <property type="component" value="Unassembled WGS sequence"/>
</dbReference>
<proteinExistence type="predicted"/>
<evidence type="ECO:0000313" key="3">
    <source>
        <dbReference type="EMBL" id="CAF9934190.1"/>
    </source>
</evidence>
<dbReference type="OrthoDB" id="10329955at2759"/>
<feature type="signal peptide" evidence="2">
    <location>
        <begin position="1"/>
        <end position="20"/>
    </location>
</feature>
<protein>
    <submittedName>
        <fullName evidence="3">Uncharacterized protein</fullName>
    </submittedName>
</protein>
<gene>
    <name evidence="3" type="ORF">IMSHALPRED_009621</name>
</gene>